<dbReference type="PANTHER" id="PTHR30069:SF29">
    <property type="entry name" value="HEMOGLOBIN AND HEMOGLOBIN-HAPTOGLOBIN-BINDING PROTEIN 1-RELATED"/>
    <property type="match status" value="1"/>
</dbReference>
<feature type="signal peptide" evidence="11">
    <location>
        <begin position="1"/>
        <end position="21"/>
    </location>
</feature>
<dbReference type="PANTHER" id="PTHR30069">
    <property type="entry name" value="TONB-DEPENDENT OUTER MEMBRANE RECEPTOR"/>
    <property type="match status" value="1"/>
</dbReference>
<dbReference type="Pfam" id="PF14905">
    <property type="entry name" value="OMP_b-brl_3"/>
    <property type="match status" value="1"/>
</dbReference>
<evidence type="ECO:0000313" key="14">
    <source>
        <dbReference type="EMBL" id="MBR7782245.1"/>
    </source>
</evidence>
<evidence type="ECO:0000259" key="12">
    <source>
        <dbReference type="Pfam" id="PF07715"/>
    </source>
</evidence>
<dbReference type="GO" id="GO:0009279">
    <property type="term" value="C:cell outer membrane"/>
    <property type="evidence" value="ECO:0007669"/>
    <property type="project" value="UniProtKB-SubCell"/>
</dbReference>
<feature type="domain" description="Outer membrane protein beta-barrel" evidence="13">
    <location>
        <begin position="536"/>
        <end position="735"/>
    </location>
</feature>
<comment type="similarity">
    <text evidence="2">Belongs to the TonB-dependent receptor family.</text>
</comment>
<evidence type="ECO:0000256" key="3">
    <source>
        <dbReference type="ARBA" id="ARBA00022448"/>
    </source>
</evidence>
<evidence type="ECO:0000259" key="13">
    <source>
        <dbReference type="Pfam" id="PF14905"/>
    </source>
</evidence>
<dbReference type="AlphaFoldDB" id="A0A941I735"/>
<evidence type="ECO:0000256" key="6">
    <source>
        <dbReference type="ARBA" id="ARBA00022729"/>
    </source>
</evidence>
<dbReference type="Proteomes" id="UP000680067">
    <property type="component" value="Unassembled WGS sequence"/>
</dbReference>
<evidence type="ECO:0000256" key="11">
    <source>
        <dbReference type="SAM" id="SignalP"/>
    </source>
</evidence>
<gene>
    <name evidence="14" type="ORF">KDM89_08835</name>
</gene>
<keyword evidence="3" id="KW-0813">Transport</keyword>
<keyword evidence="9" id="KW-0998">Cell outer membrane</keyword>
<dbReference type="Gene3D" id="2.170.130.10">
    <property type="entry name" value="TonB-dependent receptor, plug domain"/>
    <property type="match status" value="1"/>
</dbReference>
<feature type="domain" description="TonB-dependent receptor plug" evidence="12">
    <location>
        <begin position="77"/>
        <end position="169"/>
    </location>
</feature>
<evidence type="ECO:0000256" key="4">
    <source>
        <dbReference type="ARBA" id="ARBA00022452"/>
    </source>
</evidence>
<evidence type="ECO:0000256" key="1">
    <source>
        <dbReference type="ARBA" id="ARBA00004571"/>
    </source>
</evidence>
<keyword evidence="7" id="KW-0472">Membrane</keyword>
<keyword evidence="8 14" id="KW-0675">Receptor</keyword>
<keyword evidence="5" id="KW-0812">Transmembrane</keyword>
<keyword evidence="6 11" id="KW-0732">Signal</keyword>
<dbReference type="RefSeq" id="WP_212687580.1">
    <property type="nucleotide sequence ID" value="NZ_JAGSPN010000005.1"/>
</dbReference>
<protein>
    <submittedName>
        <fullName evidence="14">TonB-dependent receptor</fullName>
    </submittedName>
</protein>
<evidence type="ECO:0000256" key="5">
    <source>
        <dbReference type="ARBA" id="ARBA00022692"/>
    </source>
</evidence>
<dbReference type="Pfam" id="PF07715">
    <property type="entry name" value="Plug"/>
    <property type="match status" value="1"/>
</dbReference>
<dbReference type="EMBL" id="JAGSPN010000005">
    <property type="protein sequence ID" value="MBR7782245.1"/>
    <property type="molecule type" value="Genomic_DNA"/>
</dbReference>
<dbReference type="InterPro" id="IPR037066">
    <property type="entry name" value="Plug_dom_sf"/>
</dbReference>
<feature type="compositionally biased region" description="Polar residues" evidence="10">
    <location>
        <begin position="283"/>
        <end position="298"/>
    </location>
</feature>
<sequence>MAVKTMQWALAGLALSGGAWAQTNTALPADTVAEKNTVPAVIKTGTASNANAEQPAKTGQPAAQKVTVSGAAEDAARDFAAAKVIIGRAQIRDSGLQNVNELLKREPAITVGKDGRPGLLGLPGYTQILIDGLPPAGRDINNIDLSEVERIEIIKSSTAETGPFSIAGTINVVLRKHMRQQRQTVSAQTGLNGSSAELSGAWNLSQSDPESPFSTNLHLSSSQRDKRSNSAEQQTLNAGGLVLPQYQAQRYRWERYQTVAMAFELVRRLEHGSLSLKPGAGGLQNQTETQASRQWQSGGSLLTQSRSRWQMSSIQLPLNWQYEDEDWGESELNLRRSLMRSSDNSQRNDISAGTSGNAISGLREDSSEVLSNSWLIAFTQRKTFSGGHRVRAGLQLEQDFKTPEKSYRYNGLADSSLAALGTQYSQWEQKRRVFIQDDWRADPLLAVNAGVSVAEQRSEGQEVSGNTSVSFRVVSPSLHIAKKLAGNPKQQFRLSLARSFKEVETDTLLMHPSVNSLAPCVPGAGCGANTIDTPDSTGNPNLRPEKALALNLSYEHPLQGDSKLTLEAYTRQIQGKTGTELVQMPVAWATVPRWVQRPANLGDADVTGVNLEWRLSAKDWLQDAPKLDVRGSAGWARSELKDWPGPDNRVDGSLPWRAKLGMTYQLAAAPVKLDMNASWQPGDWLRNNLNRRTYSSHQTTLDASAAWTLNPRAKLVLNMSGLLRQDSNRISRYETSAGTLDTRTVTDGNMRISLRGEFSL</sequence>
<evidence type="ECO:0000256" key="7">
    <source>
        <dbReference type="ARBA" id="ARBA00023136"/>
    </source>
</evidence>
<dbReference type="Gene3D" id="2.40.170.20">
    <property type="entry name" value="TonB-dependent receptor, beta-barrel domain"/>
    <property type="match status" value="1"/>
</dbReference>
<evidence type="ECO:0000256" key="9">
    <source>
        <dbReference type="ARBA" id="ARBA00023237"/>
    </source>
</evidence>
<dbReference type="InterPro" id="IPR039426">
    <property type="entry name" value="TonB-dep_rcpt-like"/>
</dbReference>
<proteinExistence type="inferred from homology"/>
<keyword evidence="4" id="KW-1134">Transmembrane beta strand</keyword>
<reference evidence="14" key="1">
    <citation type="submission" date="2021-04" db="EMBL/GenBank/DDBJ databases">
        <title>novel species isolated from subtropical streams in China.</title>
        <authorList>
            <person name="Lu H."/>
        </authorList>
    </citation>
    <scope>NUCLEOTIDE SEQUENCE</scope>
    <source>
        <strain evidence="14">LFS511W</strain>
    </source>
</reference>
<comment type="subcellular location">
    <subcellularLocation>
        <location evidence="1">Cell outer membrane</location>
        <topology evidence="1">Multi-pass membrane protein</topology>
    </subcellularLocation>
</comment>
<dbReference type="GO" id="GO:0044718">
    <property type="term" value="P:siderophore transmembrane transport"/>
    <property type="evidence" value="ECO:0007669"/>
    <property type="project" value="TreeGrafter"/>
</dbReference>
<accession>A0A941I735</accession>
<keyword evidence="15" id="KW-1185">Reference proteome</keyword>
<comment type="caution">
    <text evidence="14">The sequence shown here is derived from an EMBL/GenBank/DDBJ whole genome shotgun (WGS) entry which is preliminary data.</text>
</comment>
<evidence type="ECO:0000256" key="10">
    <source>
        <dbReference type="SAM" id="MobiDB-lite"/>
    </source>
</evidence>
<evidence type="ECO:0000256" key="8">
    <source>
        <dbReference type="ARBA" id="ARBA00023170"/>
    </source>
</evidence>
<feature type="region of interest" description="Disordered" evidence="10">
    <location>
        <begin position="198"/>
        <end position="236"/>
    </location>
</feature>
<name>A0A941I735_9BURK</name>
<dbReference type="InterPro" id="IPR041700">
    <property type="entry name" value="OMP_b-brl_3"/>
</dbReference>
<dbReference type="GO" id="GO:0015344">
    <property type="term" value="F:siderophore uptake transmembrane transporter activity"/>
    <property type="evidence" value="ECO:0007669"/>
    <property type="project" value="TreeGrafter"/>
</dbReference>
<evidence type="ECO:0000313" key="15">
    <source>
        <dbReference type="Proteomes" id="UP000680067"/>
    </source>
</evidence>
<organism evidence="14 15">
    <name type="scientific">Undibacterium luofuense</name>
    <dbReference type="NCBI Taxonomy" id="2828733"/>
    <lineage>
        <taxon>Bacteria</taxon>
        <taxon>Pseudomonadati</taxon>
        <taxon>Pseudomonadota</taxon>
        <taxon>Betaproteobacteria</taxon>
        <taxon>Burkholderiales</taxon>
        <taxon>Oxalobacteraceae</taxon>
        <taxon>Undibacterium</taxon>
    </lineage>
</organism>
<dbReference type="InterPro" id="IPR036942">
    <property type="entry name" value="Beta-barrel_TonB_sf"/>
</dbReference>
<dbReference type="InterPro" id="IPR012910">
    <property type="entry name" value="Plug_dom"/>
</dbReference>
<feature type="region of interest" description="Disordered" evidence="10">
    <location>
        <begin position="277"/>
        <end position="298"/>
    </location>
</feature>
<evidence type="ECO:0000256" key="2">
    <source>
        <dbReference type="ARBA" id="ARBA00009810"/>
    </source>
</evidence>
<feature type="chain" id="PRO_5036861872" evidence="11">
    <location>
        <begin position="22"/>
        <end position="760"/>
    </location>
</feature>
<dbReference type="SUPFAM" id="SSF56935">
    <property type="entry name" value="Porins"/>
    <property type="match status" value="1"/>
</dbReference>
<feature type="compositionally biased region" description="Polar residues" evidence="10">
    <location>
        <begin position="198"/>
        <end position="222"/>
    </location>
</feature>